<proteinExistence type="predicted"/>
<comment type="caution">
    <text evidence="1">The sequence shown here is derived from an EMBL/GenBank/DDBJ whole genome shotgun (WGS) entry which is preliminary data.</text>
</comment>
<accession>A0ABX0DWX6</accession>
<organism evidence="1 2">
    <name type="scientific">Streptomyces ureilyticus</name>
    <dbReference type="NCBI Taxonomy" id="1775131"/>
    <lineage>
        <taxon>Bacteria</taxon>
        <taxon>Bacillati</taxon>
        <taxon>Actinomycetota</taxon>
        <taxon>Actinomycetes</taxon>
        <taxon>Kitasatosporales</taxon>
        <taxon>Streptomycetaceae</taxon>
        <taxon>Streptomyces</taxon>
    </lineage>
</organism>
<gene>
    <name evidence="1" type="ORF">G6048_15720</name>
</gene>
<reference evidence="1 2" key="1">
    <citation type="submission" date="2020-02" db="EMBL/GenBank/DDBJ databases">
        <title>Whole-genome analyses of novel actinobacteria.</title>
        <authorList>
            <person name="Sahin N."/>
            <person name="Tokatli A."/>
        </authorList>
    </citation>
    <scope>NUCLEOTIDE SEQUENCE [LARGE SCALE GENOMIC DNA]</scope>
    <source>
        <strain evidence="1 2">YC419</strain>
    </source>
</reference>
<protein>
    <recommendedName>
        <fullName evidence="3">IstB-like ATP-binding protein domain-containing protein</fullName>
    </recommendedName>
</protein>
<dbReference type="RefSeq" id="WP_158711643.1">
    <property type="nucleotide sequence ID" value="NZ_JAAKZX010000041.1"/>
</dbReference>
<dbReference type="Proteomes" id="UP001518140">
    <property type="component" value="Unassembled WGS sequence"/>
</dbReference>
<evidence type="ECO:0000313" key="1">
    <source>
        <dbReference type="EMBL" id="NGO43547.1"/>
    </source>
</evidence>
<evidence type="ECO:0000313" key="2">
    <source>
        <dbReference type="Proteomes" id="UP001518140"/>
    </source>
</evidence>
<evidence type="ECO:0008006" key="3">
    <source>
        <dbReference type="Google" id="ProtNLM"/>
    </source>
</evidence>
<name>A0ABX0DWX6_9ACTN</name>
<keyword evidence="2" id="KW-1185">Reference proteome</keyword>
<sequence length="52" mass="5421">MPAPDGFDTIMPKTLAGASTDRLMHHAHLVTTTGDSHRLAEALAGKGVVPLN</sequence>
<dbReference type="EMBL" id="JAAKZX010000041">
    <property type="protein sequence ID" value="NGO43547.1"/>
    <property type="molecule type" value="Genomic_DNA"/>
</dbReference>